<dbReference type="EMBL" id="AMQN01001647">
    <property type="status" value="NOT_ANNOTATED_CDS"/>
    <property type="molecule type" value="Genomic_DNA"/>
</dbReference>
<evidence type="ECO:0000313" key="3">
    <source>
        <dbReference type="EnsemblMetazoa" id="CapteP213796"/>
    </source>
</evidence>
<evidence type="ECO:0000313" key="2">
    <source>
        <dbReference type="EMBL" id="ELU02258.1"/>
    </source>
</evidence>
<name>R7UEP0_CAPTE</name>
<gene>
    <name evidence="2" type="ORF">CAPTEDRAFT_213796</name>
</gene>
<sequence length="227" mass="25325">MPLTSLSQVYKTFPSMFADTVIQHTFKRRTEANTRSGQQHSGSAGEILPPVQCLPATCLVEPYETVTSPRPPSCESIPVPASHSHRGSSPCIASSLENVDLWEESEDDEEFDQIDGVSINPRNTMDLSDLRTDSPPQAAQTSTLNNTFHGYDPSTRAQLAQAKRETELKDCGRSNHGNRRVKFSNLVTVQEGNFSTFDLLRNSHNSAKRFRQKHLTKSRTSDQLFLC</sequence>
<dbReference type="EnsemblMetazoa" id="CapteT213796">
    <property type="protein sequence ID" value="CapteP213796"/>
    <property type="gene ID" value="CapteG213796"/>
</dbReference>
<feature type="compositionally biased region" description="Polar residues" evidence="1">
    <location>
        <begin position="33"/>
        <end position="42"/>
    </location>
</feature>
<evidence type="ECO:0000256" key="1">
    <source>
        <dbReference type="SAM" id="MobiDB-lite"/>
    </source>
</evidence>
<dbReference type="HOGENOM" id="CLU_1220718_0_0_1"/>
<reference evidence="3" key="3">
    <citation type="submission" date="2015-06" db="UniProtKB">
        <authorList>
            <consortium name="EnsemblMetazoa"/>
        </authorList>
    </citation>
    <scope>IDENTIFICATION</scope>
</reference>
<dbReference type="AlphaFoldDB" id="R7UEP0"/>
<proteinExistence type="predicted"/>
<reference evidence="4" key="1">
    <citation type="submission" date="2012-12" db="EMBL/GenBank/DDBJ databases">
        <authorList>
            <person name="Hellsten U."/>
            <person name="Grimwood J."/>
            <person name="Chapman J.A."/>
            <person name="Shapiro H."/>
            <person name="Aerts A."/>
            <person name="Otillar R.P."/>
            <person name="Terry A.Y."/>
            <person name="Boore J.L."/>
            <person name="Simakov O."/>
            <person name="Marletaz F."/>
            <person name="Cho S.-J."/>
            <person name="Edsinger-Gonzales E."/>
            <person name="Havlak P."/>
            <person name="Kuo D.-H."/>
            <person name="Larsson T."/>
            <person name="Lv J."/>
            <person name="Arendt D."/>
            <person name="Savage R."/>
            <person name="Osoegawa K."/>
            <person name="de Jong P."/>
            <person name="Lindberg D.R."/>
            <person name="Seaver E.C."/>
            <person name="Weisblat D.A."/>
            <person name="Putnam N.H."/>
            <person name="Grigoriev I.V."/>
            <person name="Rokhsar D.S."/>
        </authorList>
    </citation>
    <scope>NUCLEOTIDE SEQUENCE</scope>
    <source>
        <strain evidence="4">I ESC-2004</strain>
    </source>
</reference>
<reference evidence="2 4" key="2">
    <citation type="journal article" date="2013" name="Nature">
        <title>Insights into bilaterian evolution from three spiralian genomes.</title>
        <authorList>
            <person name="Simakov O."/>
            <person name="Marletaz F."/>
            <person name="Cho S.J."/>
            <person name="Edsinger-Gonzales E."/>
            <person name="Havlak P."/>
            <person name="Hellsten U."/>
            <person name="Kuo D.H."/>
            <person name="Larsson T."/>
            <person name="Lv J."/>
            <person name="Arendt D."/>
            <person name="Savage R."/>
            <person name="Osoegawa K."/>
            <person name="de Jong P."/>
            <person name="Grimwood J."/>
            <person name="Chapman J.A."/>
            <person name="Shapiro H."/>
            <person name="Aerts A."/>
            <person name="Otillar R.P."/>
            <person name="Terry A.Y."/>
            <person name="Boore J.L."/>
            <person name="Grigoriev I.V."/>
            <person name="Lindberg D.R."/>
            <person name="Seaver E.C."/>
            <person name="Weisblat D.A."/>
            <person name="Putnam N.H."/>
            <person name="Rokhsar D.S."/>
        </authorList>
    </citation>
    <scope>NUCLEOTIDE SEQUENCE</scope>
    <source>
        <strain evidence="2 4">I ESC-2004</strain>
    </source>
</reference>
<keyword evidence="4" id="KW-1185">Reference proteome</keyword>
<dbReference type="EMBL" id="KB304239">
    <property type="protein sequence ID" value="ELU02258.1"/>
    <property type="molecule type" value="Genomic_DNA"/>
</dbReference>
<accession>R7UEP0</accession>
<feature type="region of interest" description="Disordered" evidence="1">
    <location>
        <begin position="29"/>
        <end position="48"/>
    </location>
</feature>
<feature type="region of interest" description="Disordered" evidence="1">
    <location>
        <begin position="118"/>
        <end position="138"/>
    </location>
</feature>
<organism evidence="2">
    <name type="scientific">Capitella teleta</name>
    <name type="common">Polychaete worm</name>
    <dbReference type="NCBI Taxonomy" id="283909"/>
    <lineage>
        <taxon>Eukaryota</taxon>
        <taxon>Metazoa</taxon>
        <taxon>Spiralia</taxon>
        <taxon>Lophotrochozoa</taxon>
        <taxon>Annelida</taxon>
        <taxon>Polychaeta</taxon>
        <taxon>Sedentaria</taxon>
        <taxon>Scolecida</taxon>
        <taxon>Capitellidae</taxon>
        <taxon>Capitella</taxon>
    </lineage>
</organism>
<evidence type="ECO:0000313" key="4">
    <source>
        <dbReference type="Proteomes" id="UP000014760"/>
    </source>
</evidence>
<dbReference type="Proteomes" id="UP000014760">
    <property type="component" value="Unassembled WGS sequence"/>
</dbReference>
<protein>
    <submittedName>
        <fullName evidence="2 3">Uncharacterized protein</fullName>
    </submittedName>
</protein>